<dbReference type="PANTHER" id="PTHR36699">
    <property type="entry name" value="LD-TRANSPEPTIDASE"/>
    <property type="match status" value="1"/>
</dbReference>
<dbReference type="Proteomes" id="UP000295499">
    <property type="component" value="Unassembled WGS sequence"/>
</dbReference>
<reference evidence="9 10" key="1">
    <citation type="submission" date="2019-03" db="EMBL/GenBank/DDBJ databases">
        <title>Genomic Encyclopedia of Archaeal and Bacterial Type Strains, Phase II (KMG-II): from individual species to whole genera.</title>
        <authorList>
            <person name="Goeker M."/>
        </authorList>
    </citation>
    <scope>NUCLEOTIDE SEQUENCE [LARGE SCALE GENOMIC DNA]</scope>
    <source>
        <strain evidence="9 10">DSM 19034</strain>
    </source>
</reference>
<sequence>MFSQISVGYRHHSGLNREIAMHKLLVLITAFLFTTMAHAQSSFKTDQLAFERVKTAYADQWENIDKQLIAAGMHAPFQIYLAAFKKEKQLELWIKGAGALEYRLFRTYAFCASSGILGPKLKEGDKQTPEGFYHINVFNPESKFFLSLGINYPNSVDLFRSGNENPGGDIYIHGKCETVGCIPLTDEKIKEVYALAVEAKAAGQDAIPVHIFPFRMSDQNLNAEVKFCPEQKQFWQNLQSVYTWFSKKKNLPVILEGSGKYQIQ</sequence>
<gene>
    <name evidence="9" type="ORF">CLV32_2939</name>
</gene>
<keyword evidence="3" id="KW-0808">Transferase</keyword>
<feature type="active site" description="Proton donor/acceptor" evidence="7">
    <location>
        <position position="173"/>
    </location>
</feature>
<dbReference type="UniPathway" id="UPA00219"/>
<dbReference type="GO" id="GO:0008360">
    <property type="term" value="P:regulation of cell shape"/>
    <property type="evidence" value="ECO:0007669"/>
    <property type="project" value="UniProtKB-UniRule"/>
</dbReference>
<evidence type="ECO:0000256" key="1">
    <source>
        <dbReference type="ARBA" id="ARBA00004752"/>
    </source>
</evidence>
<keyword evidence="4 7" id="KW-0133">Cell shape</keyword>
<dbReference type="GO" id="GO:0071555">
    <property type="term" value="P:cell wall organization"/>
    <property type="evidence" value="ECO:0007669"/>
    <property type="project" value="UniProtKB-UniRule"/>
</dbReference>
<protein>
    <submittedName>
        <fullName evidence="9">L,D-transpeptidase-like protein</fullName>
    </submittedName>
</protein>
<comment type="pathway">
    <text evidence="1 7">Cell wall biogenesis; peptidoglycan biosynthesis.</text>
</comment>
<dbReference type="AlphaFoldDB" id="A0A4R6IIN6"/>
<dbReference type="GO" id="GO:0016740">
    <property type="term" value="F:transferase activity"/>
    <property type="evidence" value="ECO:0007669"/>
    <property type="project" value="UniProtKB-KW"/>
</dbReference>
<evidence type="ECO:0000256" key="6">
    <source>
        <dbReference type="ARBA" id="ARBA00023316"/>
    </source>
</evidence>
<organism evidence="9 10">
    <name type="scientific">Pedobacter duraquae</name>
    <dbReference type="NCBI Taxonomy" id="425511"/>
    <lineage>
        <taxon>Bacteria</taxon>
        <taxon>Pseudomonadati</taxon>
        <taxon>Bacteroidota</taxon>
        <taxon>Sphingobacteriia</taxon>
        <taxon>Sphingobacteriales</taxon>
        <taxon>Sphingobacteriaceae</taxon>
        <taxon>Pedobacter</taxon>
    </lineage>
</organism>
<comment type="caution">
    <text evidence="9">The sequence shown here is derived from an EMBL/GenBank/DDBJ whole genome shotgun (WGS) entry which is preliminary data.</text>
</comment>
<keyword evidence="6 7" id="KW-0961">Cell wall biogenesis/degradation</keyword>
<evidence type="ECO:0000256" key="4">
    <source>
        <dbReference type="ARBA" id="ARBA00022960"/>
    </source>
</evidence>
<dbReference type="InterPro" id="IPR038063">
    <property type="entry name" value="Transpep_catalytic_dom"/>
</dbReference>
<evidence type="ECO:0000259" key="8">
    <source>
        <dbReference type="PROSITE" id="PS52029"/>
    </source>
</evidence>
<dbReference type="PANTHER" id="PTHR36699:SF1">
    <property type="entry name" value="L,D-TRANSPEPTIDASE YAFK-RELATED"/>
    <property type="match status" value="1"/>
</dbReference>
<dbReference type="CDD" id="cd16913">
    <property type="entry name" value="YkuD_like"/>
    <property type="match status" value="1"/>
</dbReference>
<keyword evidence="5 7" id="KW-0573">Peptidoglycan synthesis</keyword>
<dbReference type="GO" id="GO:0004180">
    <property type="term" value="F:carboxypeptidase activity"/>
    <property type="evidence" value="ECO:0007669"/>
    <property type="project" value="UniProtKB-ARBA"/>
</dbReference>
<evidence type="ECO:0000313" key="9">
    <source>
        <dbReference type="EMBL" id="TDO21831.1"/>
    </source>
</evidence>
<accession>A0A4R6IIN6</accession>
<keyword evidence="10" id="KW-1185">Reference proteome</keyword>
<dbReference type="EMBL" id="SNWM01000003">
    <property type="protein sequence ID" value="TDO21831.1"/>
    <property type="molecule type" value="Genomic_DNA"/>
</dbReference>
<dbReference type="GO" id="GO:0009252">
    <property type="term" value="P:peptidoglycan biosynthetic process"/>
    <property type="evidence" value="ECO:0007669"/>
    <property type="project" value="UniProtKB-UniPathway"/>
</dbReference>
<evidence type="ECO:0000313" key="10">
    <source>
        <dbReference type="Proteomes" id="UP000295499"/>
    </source>
</evidence>
<dbReference type="InterPro" id="IPR005490">
    <property type="entry name" value="LD_TPept_cat_dom"/>
</dbReference>
<dbReference type="SUPFAM" id="SSF141523">
    <property type="entry name" value="L,D-transpeptidase catalytic domain-like"/>
    <property type="match status" value="1"/>
</dbReference>
<evidence type="ECO:0000256" key="3">
    <source>
        <dbReference type="ARBA" id="ARBA00022679"/>
    </source>
</evidence>
<name>A0A4R6IIN6_9SPHI</name>
<evidence type="ECO:0000256" key="5">
    <source>
        <dbReference type="ARBA" id="ARBA00022984"/>
    </source>
</evidence>
<comment type="similarity">
    <text evidence="2">Belongs to the YkuD family.</text>
</comment>
<dbReference type="Pfam" id="PF03734">
    <property type="entry name" value="YkuD"/>
    <property type="match status" value="1"/>
</dbReference>
<evidence type="ECO:0000256" key="7">
    <source>
        <dbReference type="PROSITE-ProRule" id="PRU01373"/>
    </source>
</evidence>
<feature type="domain" description="L,D-TPase catalytic" evidence="8">
    <location>
        <begin position="79"/>
        <end position="212"/>
    </location>
</feature>
<feature type="active site" description="Nucleophile" evidence="7">
    <location>
        <position position="181"/>
    </location>
</feature>
<dbReference type="PROSITE" id="PS52029">
    <property type="entry name" value="LD_TPASE"/>
    <property type="match status" value="1"/>
</dbReference>
<evidence type="ECO:0000256" key="2">
    <source>
        <dbReference type="ARBA" id="ARBA00005992"/>
    </source>
</evidence>
<proteinExistence type="inferred from homology"/>